<evidence type="ECO:0000259" key="8">
    <source>
        <dbReference type="Pfam" id="PF01182"/>
    </source>
</evidence>
<evidence type="ECO:0000256" key="7">
    <source>
        <dbReference type="RuleBase" id="RU365095"/>
    </source>
</evidence>
<dbReference type="SUPFAM" id="SSF100950">
    <property type="entry name" value="NagB/RpiA/CoA transferase-like"/>
    <property type="match status" value="1"/>
</dbReference>
<name>A0A239WJ30_9ACTN</name>
<dbReference type="InterPro" id="IPR006148">
    <property type="entry name" value="Glc/Gal-6P_isomerase"/>
</dbReference>
<protein>
    <recommendedName>
        <fullName evidence="6 7">6-phosphogluconolactonase</fullName>
        <shortName evidence="7">6PGL</shortName>
        <ecNumber evidence="5 7">3.1.1.31</ecNumber>
    </recommendedName>
</protein>
<dbReference type="Pfam" id="PF01182">
    <property type="entry name" value="Glucosamine_iso"/>
    <property type="match status" value="1"/>
</dbReference>
<dbReference type="KEGG" id="cgrn:4412665_01067"/>
<feature type="domain" description="Glucosamine/galactosamine-6-phosphate isomerase" evidence="8">
    <location>
        <begin position="12"/>
        <end position="227"/>
    </location>
</feature>
<dbReference type="GO" id="GO:0017057">
    <property type="term" value="F:6-phosphogluconolactonase activity"/>
    <property type="evidence" value="ECO:0007669"/>
    <property type="project" value="UniProtKB-UniRule"/>
</dbReference>
<comment type="similarity">
    <text evidence="4 7">Belongs to the glucosamine/galactosamine-6-phosphate isomerase family. 6-phosphogluconolactonase subfamily.</text>
</comment>
<dbReference type="Gene3D" id="3.40.50.1360">
    <property type="match status" value="1"/>
</dbReference>
<evidence type="ECO:0000313" key="9">
    <source>
        <dbReference type="EMBL" id="SNV34126.1"/>
    </source>
</evidence>
<keyword evidence="7 9" id="KW-0378">Hydrolase</keyword>
<organism evidence="9 10">
    <name type="scientific">Cutibacterium granulosum</name>
    <dbReference type="NCBI Taxonomy" id="33011"/>
    <lineage>
        <taxon>Bacteria</taxon>
        <taxon>Bacillati</taxon>
        <taxon>Actinomycetota</taxon>
        <taxon>Actinomycetes</taxon>
        <taxon>Propionibacteriales</taxon>
        <taxon>Propionibacteriaceae</taxon>
        <taxon>Cutibacterium</taxon>
    </lineage>
</organism>
<evidence type="ECO:0000256" key="2">
    <source>
        <dbReference type="ARBA" id="ARBA00002681"/>
    </source>
</evidence>
<dbReference type="InterPro" id="IPR005900">
    <property type="entry name" value="6-phosphogluconolactonase_DevB"/>
</dbReference>
<dbReference type="GO" id="GO:0006098">
    <property type="term" value="P:pentose-phosphate shunt"/>
    <property type="evidence" value="ECO:0007669"/>
    <property type="project" value="UniProtKB-UniPathway"/>
</dbReference>
<comment type="pathway">
    <text evidence="3 7">Carbohydrate degradation; pentose phosphate pathway; D-ribulose 5-phosphate from D-glucose 6-phosphate (oxidative stage): step 2/3.</text>
</comment>
<comment type="function">
    <text evidence="2 7">Hydrolysis of 6-phosphogluconolactone to 6-phosphogluconate.</text>
</comment>
<proteinExistence type="inferred from homology"/>
<dbReference type="RefSeq" id="WP_065860720.1">
    <property type="nucleotide sequence ID" value="NZ_LT906441.1"/>
</dbReference>
<dbReference type="PANTHER" id="PTHR11054:SF0">
    <property type="entry name" value="6-PHOSPHOGLUCONOLACTONASE"/>
    <property type="match status" value="1"/>
</dbReference>
<accession>A0A239WJ30</accession>
<dbReference type="PANTHER" id="PTHR11054">
    <property type="entry name" value="6-PHOSPHOGLUCONOLACTONASE"/>
    <property type="match status" value="1"/>
</dbReference>
<sequence length="244" mass="26526">MPHQRVIRYLSADDLADGLALRLVRAILRRQDTQGEVHLCVTGGQAAIRVYECLHDVDERTSVDPSRLHVWWSDDAFVPTGDAQRTSLRTLPLLLTAFHLDPSRTHPIPTMDGKDDADDAAYAYAQELGNTIFDICLLDVGESGAVASLFADDPLFSPHTTALAVGVTASPTPATERISLTLPEINRSHQVWLIASGAHKAKAVNESLLEGSQLPAALAHGTEETLWWTDQLAAAQLPSYNCSL</sequence>
<evidence type="ECO:0000256" key="1">
    <source>
        <dbReference type="ARBA" id="ARBA00000832"/>
    </source>
</evidence>
<dbReference type="EMBL" id="LT906441">
    <property type="protein sequence ID" value="SNV34126.1"/>
    <property type="molecule type" value="Genomic_DNA"/>
</dbReference>
<gene>
    <name evidence="7 9" type="primary">pgl</name>
    <name evidence="9" type="ORF">SAMEA4412665_01067</name>
</gene>
<dbReference type="InterPro" id="IPR039104">
    <property type="entry name" value="6PGL"/>
</dbReference>
<evidence type="ECO:0000256" key="5">
    <source>
        <dbReference type="ARBA" id="ARBA00013198"/>
    </source>
</evidence>
<comment type="catalytic activity">
    <reaction evidence="1 7">
        <text>6-phospho-D-glucono-1,5-lactone + H2O = 6-phospho-D-gluconate + H(+)</text>
        <dbReference type="Rhea" id="RHEA:12556"/>
        <dbReference type="ChEBI" id="CHEBI:15377"/>
        <dbReference type="ChEBI" id="CHEBI:15378"/>
        <dbReference type="ChEBI" id="CHEBI:57955"/>
        <dbReference type="ChEBI" id="CHEBI:58759"/>
        <dbReference type="EC" id="3.1.1.31"/>
    </reaction>
</comment>
<dbReference type="AlphaFoldDB" id="A0A239WJ30"/>
<dbReference type="InterPro" id="IPR037171">
    <property type="entry name" value="NagB/RpiA_transferase-like"/>
</dbReference>
<dbReference type="EC" id="3.1.1.31" evidence="5 7"/>
<evidence type="ECO:0000313" key="10">
    <source>
        <dbReference type="Proteomes" id="UP000215332"/>
    </source>
</evidence>
<dbReference type="Proteomes" id="UP000215332">
    <property type="component" value="Chromosome 1"/>
</dbReference>
<dbReference type="UniPathway" id="UPA00115">
    <property type="reaction ID" value="UER00409"/>
</dbReference>
<evidence type="ECO:0000256" key="6">
    <source>
        <dbReference type="ARBA" id="ARBA00020337"/>
    </source>
</evidence>
<evidence type="ECO:0000256" key="4">
    <source>
        <dbReference type="ARBA" id="ARBA00010662"/>
    </source>
</evidence>
<dbReference type="GO" id="GO:0005975">
    <property type="term" value="P:carbohydrate metabolic process"/>
    <property type="evidence" value="ECO:0007669"/>
    <property type="project" value="UniProtKB-UniRule"/>
</dbReference>
<dbReference type="NCBIfam" id="TIGR01198">
    <property type="entry name" value="pgl"/>
    <property type="match status" value="1"/>
</dbReference>
<dbReference type="eggNOG" id="COG0363">
    <property type="taxonomic scope" value="Bacteria"/>
</dbReference>
<reference evidence="9 10" key="1">
    <citation type="submission" date="2017-06" db="EMBL/GenBank/DDBJ databases">
        <authorList>
            <consortium name="Pathogen Informatics"/>
        </authorList>
    </citation>
    <scope>NUCLEOTIDE SEQUENCE [LARGE SCALE GENOMIC DNA]</scope>
    <source>
        <strain evidence="9 10">NCTC11865</strain>
    </source>
</reference>
<evidence type="ECO:0000256" key="3">
    <source>
        <dbReference type="ARBA" id="ARBA00004961"/>
    </source>
</evidence>